<keyword evidence="3" id="KW-1185">Reference proteome</keyword>
<evidence type="ECO:0000313" key="3">
    <source>
        <dbReference type="Proteomes" id="UP000030764"/>
    </source>
</evidence>
<name>A0A085MAL5_9BILA</name>
<dbReference type="Proteomes" id="UP000030764">
    <property type="component" value="Unassembled WGS sequence"/>
</dbReference>
<dbReference type="EMBL" id="KL363209">
    <property type="protein sequence ID" value="KFD54261.1"/>
    <property type="molecule type" value="Genomic_DNA"/>
</dbReference>
<organism evidence="2 3">
    <name type="scientific">Trichuris suis</name>
    <name type="common">pig whipworm</name>
    <dbReference type="NCBI Taxonomy" id="68888"/>
    <lineage>
        <taxon>Eukaryota</taxon>
        <taxon>Metazoa</taxon>
        <taxon>Ecdysozoa</taxon>
        <taxon>Nematoda</taxon>
        <taxon>Enoplea</taxon>
        <taxon>Dorylaimia</taxon>
        <taxon>Trichinellida</taxon>
        <taxon>Trichuridae</taxon>
        <taxon>Trichuris</taxon>
    </lineage>
</organism>
<accession>A0A085MAL5</accession>
<protein>
    <submittedName>
        <fullName evidence="2">Uncharacterized protein</fullName>
    </submittedName>
</protein>
<dbReference type="AlphaFoldDB" id="A0A085MAL5"/>
<feature type="compositionally biased region" description="Basic and acidic residues" evidence="1">
    <location>
        <begin position="53"/>
        <end position="80"/>
    </location>
</feature>
<evidence type="ECO:0000256" key="1">
    <source>
        <dbReference type="SAM" id="MobiDB-lite"/>
    </source>
</evidence>
<reference evidence="2 3" key="1">
    <citation type="journal article" date="2014" name="Nat. Genet.">
        <title>Genome and transcriptome of the porcine whipworm Trichuris suis.</title>
        <authorList>
            <person name="Jex A.R."/>
            <person name="Nejsum P."/>
            <person name="Schwarz E.M."/>
            <person name="Hu L."/>
            <person name="Young N.D."/>
            <person name="Hall R.S."/>
            <person name="Korhonen P.K."/>
            <person name="Liao S."/>
            <person name="Thamsborg S."/>
            <person name="Xia J."/>
            <person name="Xu P."/>
            <person name="Wang S."/>
            <person name="Scheerlinck J.P."/>
            <person name="Hofmann A."/>
            <person name="Sternberg P.W."/>
            <person name="Wang J."/>
            <person name="Gasser R.B."/>
        </authorList>
    </citation>
    <scope>NUCLEOTIDE SEQUENCE [LARGE SCALE GENOMIC DNA]</scope>
    <source>
        <strain evidence="2">DCEP-RM93M</strain>
    </source>
</reference>
<sequence>MDSFCLFGDGAKHTKGRPKEFIVNVGSCRQKETLRLKPTETYRDRRSHVKPLLSDRSDGGACKHKDRAVSDALRADDGPRRGPKAPRLY</sequence>
<gene>
    <name evidence="2" type="ORF">M513_04803</name>
</gene>
<evidence type="ECO:0000313" key="2">
    <source>
        <dbReference type="EMBL" id="KFD54261.1"/>
    </source>
</evidence>
<feature type="region of interest" description="Disordered" evidence="1">
    <location>
        <begin position="36"/>
        <end position="89"/>
    </location>
</feature>
<proteinExistence type="predicted"/>